<evidence type="ECO:0000313" key="7">
    <source>
        <dbReference type="Proteomes" id="UP000298133"/>
    </source>
</evidence>
<dbReference type="CDD" id="cd08440">
    <property type="entry name" value="PBP2_LTTR_like_4"/>
    <property type="match status" value="1"/>
</dbReference>
<keyword evidence="2" id="KW-0805">Transcription regulation</keyword>
<dbReference type="InterPro" id="IPR000847">
    <property type="entry name" value="LysR_HTH_N"/>
</dbReference>
<evidence type="ECO:0000256" key="1">
    <source>
        <dbReference type="ARBA" id="ARBA00009437"/>
    </source>
</evidence>
<dbReference type="OrthoDB" id="646694at2"/>
<organism evidence="6 7">
    <name type="scientific">Gammaproteobacteria bacterium LSUCC0057</name>
    <dbReference type="NCBI Taxonomy" id="2559237"/>
    <lineage>
        <taxon>Bacteria</taxon>
        <taxon>Pseudomonadati</taxon>
        <taxon>Pseudomonadota</taxon>
        <taxon>Gammaproteobacteria</taxon>
        <taxon>Cellvibrionales</taxon>
        <taxon>Porticoccaceae</taxon>
        <taxon>SAR92 clade</taxon>
    </lineage>
</organism>
<dbReference type="Pfam" id="PF00126">
    <property type="entry name" value="HTH_1"/>
    <property type="match status" value="1"/>
</dbReference>
<keyword evidence="3" id="KW-0238">DNA-binding</keyword>
<evidence type="ECO:0000256" key="2">
    <source>
        <dbReference type="ARBA" id="ARBA00023015"/>
    </source>
</evidence>
<evidence type="ECO:0000259" key="5">
    <source>
        <dbReference type="PROSITE" id="PS50931"/>
    </source>
</evidence>
<reference evidence="6 7" key="1">
    <citation type="submission" date="2019-03" db="EMBL/GenBank/DDBJ databases">
        <title>Draft genome of Gammaproteobacteria bacterium LSUCC0057, a member of the SAR92 clade.</title>
        <authorList>
            <person name="Lanclos V.C."/>
            <person name="Doiron C."/>
            <person name="Henson M.W."/>
            <person name="Thrash J.C."/>
        </authorList>
    </citation>
    <scope>NUCLEOTIDE SEQUENCE [LARGE SCALE GENOMIC DNA]</scope>
    <source>
        <strain evidence="6 7">LSUCC0057</strain>
    </source>
</reference>
<comment type="similarity">
    <text evidence="1">Belongs to the LysR transcriptional regulatory family.</text>
</comment>
<dbReference type="GO" id="GO:0005829">
    <property type="term" value="C:cytosol"/>
    <property type="evidence" value="ECO:0007669"/>
    <property type="project" value="TreeGrafter"/>
</dbReference>
<dbReference type="FunFam" id="1.10.10.10:FF:000001">
    <property type="entry name" value="LysR family transcriptional regulator"/>
    <property type="match status" value="1"/>
</dbReference>
<name>A0A4Y8UNC7_9GAMM</name>
<dbReference type="PROSITE" id="PS50931">
    <property type="entry name" value="HTH_LYSR"/>
    <property type="match status" value="1"/>
</dbReference>
<dbReference type="InterPro" id="IPR050950">
    <property type="entry name" value="HTH-type_LysR_regulators"/>
</dbReference>
<gene>
    <name evidence="6" type="ORF">E3W66_02530</name>
</gene>
<dbReference type="EMBL" id="SPIA01000001">
    <property type="protein sequence ID" value="TFH69337.1"/>
    <property type="molecule type" value="Genomic_DNA"/>
</dbReference>
<dbReference type="GO" id="GO:0003700">
    <property type="term" value="F:DNA-binding transcription factor activity"/>
    <property type="evidence" value="ECO:0007669"/>
    <property type="project" value="InterPro"/>
</dbReference>
<evidence type="ECO:0000256" key="3">
    <source>
        <dbReference type="ARBA" id="ARBA00023125"/>
    </source>
</evidence>
<keyword evidence="7" id="KW-1185">Reference proteome</keyword>
<dbReference type="InterPro" id="IPR005119">
    <property type="entry name" value="LysR_subst-bd"/>
</dbReference>
<dbReference type="SUPFAM" id="SSF46785">
    <property type="entry name" value="Winged helix' DNA-binding domain"/>
    <property type="match status" value="1"/>
</dbReference>
<proteinExistence type="inferred from homology"/>
<evidence type="ECO:0000256" key="4">
    <source>
        <dbReference type="ARBA" id="ARBA00023163"/>
    </source>
</evidence>
<dbReference type="PANTHER" id="PTHR30419">
    <property type="entry name" value="HTH-TYPE TRANSCRIPTIONAL REGULATOR YBHD"/>
    <property type="match status" value="1"/>
</dbReference>
<dbReference type="PRINTS" id="PR00039">
    <property type="entry name" value="HTHLYSR"/>
</dbReference>
<sequence>MTIKQLRAFIAVADLRNFAAAAQQLHLSQPALSLTIKSLEQHAGGRLLARTTRSFALTPEGEAFYPVARRLVEDWQSAVDELQQQFALRSGTLTIAAMPSFAGNLMPQALADYSRRYPSIRITLQDIIAEEVIKAVSSGRVELGITFLPEARDSLSELYIEPLFNDRFIALLPANHPLSEQKQIRAAQLGEDNHIALQSPSLVSQLIAQQLGAVELPFNPSYQSHQLTTIGGMVANGLGVSIVPSFAATQMQQLGCVCLPLVEPAISCTVGVLYRRHSALSSAAGAMLETLCDTFKNRSSGAQWVPAAATNNPTNPQKPRHPGAPLVQSAAEQFRLF</sequence>
<accession>A0A4Y8UNC7</accession>
<dbReference type="InterPro" id="IPR036388">
    <property type="entry name" value="WH-like_DNA-bd_sf"/>
</dbReference>
<dbReference type="Pfam" id="PF03466">
    <property type="entry name" value="LysR_substrate"/>
    <property type="match status" value="1"/>
</dbReference>
<dbReference type="Gene3D" id="1.10.10.10">
    <property type="entry name" value="Winged helix-like DNA-binding domain superfamily/Winged helix DNA-binding domain"/>
    <property type="match status" value="1"/>
</dbReference>
<dbReference type="SUPFAM" id="SSF53850">
    <property type="entry name" value="Periplasmic binding protein-like II"/>
    <property type="match status" value="1"/>
</dbReference>
<evidence type="ECO:0000313" key="6">
    <source>
        <dbReference type="EMBL" id="TFH69337.1"/>
    </source>
</evidence>
<keyword evidence="4" id="KW-0804">Transcription</keyword>
<feature type="domain" description="HTH lysR-type" evidence="5">
    <location>
        <begin position="1"/>
        <end position="58"/>
    </location>
</feature>
<comment type="caution">
    <text evidence="6">The sequence shown here is derived from an EMBL/GenBank/DDBJ whole genome shotgun (WGS) entry which is preliminary data.</text>
</comment>
<dbReference type="GO" id="GO:0003677">
    <property type="term" value="F:DNA binding"/>
    <property type="evidence" value="ECO:0007669"/>
    <property type="project" value="UniProtKB-KW"/>
</dbReference>
<dbReference type="PANTHER" id="PTHR30419:SF30">
    <property type="entry name" value="LYSR FAMILY TRANSCRIPTIONAL REGULATOR"/>
    <property type="match status" value="1"/>
</dbReference>
<dbReference type="AlphaFoldDB" id="A0A4Y8UNC7"/>
<protein>
    <submittedName>
        <fullName evidence="6">LysR family transcriptional regulator</fullName>
    </submittedName>
</protein>
<dbReference type="InterPro" id="IPR036390">
    <property type="entry name" value="WH_DNA-bd_sf"/>
</dbReference>
<dbReference type="Proteomes" id="UP000298133">
    <property type="component" value="Unassembled WGS sequence"/>
</dbReference>
<dbReference type="Gene3D" id="3.40.190.290">
    <property type="match status" value="1"/>
</dbReference>